<gene>
    <name evidence="2" type="ORF">ENT08_01175</name>
</gene>
<dbReference type="InterPro" id="IPR029479">
    <property type="entry name" value="Nitroreductase"/>
</dbReference>
<feature type="domain" description="Nitroreductase" evidence="1">
    <location>
        <begin position="68"/>
        <end position="151"/>
    </location>
</feature>
<evidence type="ECO:0000259" key="1">
    <source>
        <dbReference type="Pfam" id="PF00881"/>
    </source>
</evidence>
<dbReference type="InterPro" id="IPR000415">
    <property type="entry name" value="Nitroreductase-like"/>
</dbReference>
<dbReference type="CDD" id="cd02062">
    <property type="entry name" value="Nitro_FMN_reductase"/>
    <property type="match status" value="1"/>
</dbReference>
<proteinExistence type="predicted"/>
<dbReference type="Gene3D" id="3.40.109.10">
    <property type="entry name" value="NADH Oxidase"/>
    <property type="match status" value="1"/>
</dbReference>
<dbReference type="PANTHER" id="PTHR23026">
    <property type="entry name" value="NADPH NITROREDUCTASE"/>
    <property type="match status" value="1"/>
</dbReference>
<name>A0A7V4LC57_9BACT</name>
<accession>A0A7V4LC57</accession>
<dbReference type="InterPro" id="IPR050627">
    <property type="entry name" value="Nitroreductase/BluB"/>
</dbReference>
<comment type="caution">
    <text evidence="2">The sequence shown here is derived from an EMBL/GenBank/DDBJ whole genome shotgun (WGS) entry which is preliminary data.</text>
</comment>
<reference evidence="2" key="1">
    <citation type="journal article" date="2020" name="mSystems">
        <title>Genome- and Community-Level Interaction Insights into Carbon Utilization and Element Cycling Functions of Hydrothermarchaeota in Hydrothermal Sediment.</title>
        <authorList>
            <person name="Zhou Z."/>
            <person name="Liu Y."/>
            <person name="Xu W."/>
            <person name="Pan J."/>
            <person name="Luo Z.H."/>
            <person name="Li M."/>
        </authorList>
    </citation>
    <scope>NUCLEOTIDE SEQUENCE [LARGE SCALE GENOMIC DNA]</scope>
    <source>
        <strain evidence="2">SpSt-548</strain>
    </source>
</reference>
<dbReference type="GO" id="GO:0016491">
    <property type="term" value="F:oxidoreductase activity"/>
    <property type="evidence" value="ECO:0007669"/>
    <property type="project" value="InterPro"/>
</dbReference>
<dbReference type="AlphaFoldDB" id="A0A7V4LC57"/>
<dbReference type="SUPFAM" id="SSF55469">
    <property type="entry name" value="FMN-dependent nitroreductase-like"/>
    <property type="match status" value="1"/>
</dbReference>
<feature type="domain" description="Nitroreductase" evidence="1">
    <location>
        <begin position="12"/>
        <end position="66"/>
    </location>
</feature>
<dbReference type="PANTHER" id="PTHR23026:SF123">
    <property type="entry name" value="NAD(P)H NITROREDUCTASE RV3131-RELATED"/>
    <property type="match status" value="1"/>
</dbReference>
<sequence length="172" mass="19221">MPMPDLPILQAIHERRSVREFAGTPVSREQILTALEAASWAPSGLNNQPWRFAIIWDQATQEDLAALTRYAGILKAAAVLIAVFLDKENSYDYTKDCQAIGACLQNLLLSLHALDLGAVWIGEILKNKERVLELLHLPARFELMAVVAVGHPAHRNQKSQRLPLDQLILLEK</sequence>
<protein>
    <submittedName>
        <fullName evidence="2">Nitroreductase family protein</fullName>
    </submittedName>
</protein>
<dbReference type="Pfam" id="PF00881">
    <property type="entry name" value="Nitroreductase"/>
    <property type="match status" value="2"/>
</dbReference>
<evidence type="ECO:0000313" key="2">
    <source>
        <dbReference type="EMBL" id="HGS04349.1"/>
    </source>
</evidence>
<dbReference type="EMBL" id="DSXI01000069">
    <property type="protein sequence ID" value="HGS04349.1"/>
    <property type="molecule type" value="Genomic_DNA"/>
</dbReference>
<organism evidence="2">
    <name type="scientific">Desulfobacca acetoxidans</name>
    <dbReference type="NCBI Taxonomy" id="60893"/>
    <lineage>
        <taxon>Bacteria</taxon>
        <taxon>Pseudomonadati</taxon>
        <taxon>Thermodesulfobacteriota</taxon>
        <taxon>Desulfobaccia</taxon>
        <taxon>Desulfobaccales</taxon>
        <taxon>Desulfobaccaceae</taxon>
        <taxon>Desulfobacca</taxon>
    </lineage>
</organism>